<keyword evidence="2" id="KW-0802">TPR repeat</keyword>
<name>A0A1A9V7Q7_GLOAU</name>
<keyword evidence="3" id="KW-0472">Membrane</keyword>
<proteinExistence type="predicted"/>
<dbReference type="PANTHER" id="PTHR14027:SF2">
    <property type="entry name" value="RNA POLYMERASE-ASSOCIATED PROTEIN CTR9 HOMOLOG"/>
    <property type="match status" value="1"/>
</dbReference>
<dbReference type="InterPro" id="IPR031101">
    <property type="entry name" value="Ctr9"/>
</dbReference>
<dbReference type="VEuPathDB" id="VectorBase:GAUT028553"/>
<dbReference type="InterPro" id="IPR011990">
    <property type="entry name" value="TPR-like_helical_dom_sf"/>
</dbReference>
<dbReference type="STRING" id="7395.A0A1A9V7Q7"/>
<feature type="transmembrane region" description="Helical" evidence="3">
    <location>
        <begin position="163"/>
        <end position="181"/>
    </location>
</feature>
<dbReference type="SUPFAM" id="SSF48452">
    <property type="entry name" value="TPR-like"/>
    <property type="match status" value="1"/>
</dbReference>
<evidence type="ECO:0000256" key="1">
    <source>
        <dbReference type="ARBA" id="ARBA00022737"/>
    </source>
</evidence>
<reference evidence="4" key="1">
    <citation type="submission" date="2020-05" db="UniProtKB">
        <authorList>
            <consortium name="EnsemblMetazoa"/>
        </authorList>
    </citation>
    <scope>IDENTIFICATION</scope>
    <source>
        <strain evidence="4">TTRI</strain>
    </source>
</reference>
<evidence type="ECO:0000313" key="5">
    <source>
        <dbReference type="Proteomes" id="UP000078200"/>
    </source>
</evidence>
<evidence type="ECO:0000313" key="4">
    <source>
        <dbReference type="EnsemblMetazoa" id="GAUT028553-PA"/>
    </source>
</evidence>
<keyword evidence="3" id="KW-1133">Transmembrane helix</keyword>
<dbReference type="AlphaFoldDB" id="A0A1A9V7Q7"/>
<organism evidence="4 5">
    <name type="scientific">Glossina austeni</name>
    <name type="common">Savannah tsetse fly</name>
    <dbReference type="NCBI Taxonomy" id="7395"/>
    <lineage>
        <taxon>Eukaryota</taxon>
        <taxon>Metazoa</taxon>
        <taxon>Ecdysozoa</taxon>
        <taxon>Arthropoda</taxon>
        <taxon>Hexapoda</taxon>
        <taxon>Insecta</taxon>
        <taxon>Pterygota</taxon>
        <taxon>Neoptera</taxon>
        <taxon>Endopterygota</taxon>
        <taxon>Diptera</taxon>
        <taxon>Brachycera</taxon>
        <taxon>Muscomorpha</taxon>
        <taxon>Hippoboscoidea</taxon>
        <taxon>Glossinidae</taxon>
        <taxon>Glossina</taxon>
    </lineage>
</organism>
<evidence type="ECO:0000256" key="3">
    <source>
        <dbReference type="SAM" id="Phobius"/>
    </source>
</evidence>
<dbReference type="Gene3D" id="1.25.40.10">
    <property type="entry name" value="Tetratricopeptide repeat domain"/>
    <property type="match status" value="1"/>
</dbReference>
<sequence length="261" mass="30750">MTYNLARLKEATCSFDEADKLYKDIFKKHPNYIDCYLRLDCMARDKGLIFVASDFFKDALNINSDNPDARWLKMKEYFKSFKSPNQLLNTKKEHQSMNHPIVQTLDISMLEIFNFLKKRSFSESSEKETLNDSLKFLEILIKAFDALIAVHHIISKRTKRRQYQIILLSYILHLISSNFAFKPRFLLGNLHLAKMQFALGLKNFKTILKNPATTNDAYSLSFRDKDKERKHQEKALAIYKQIGFYKHRINRLKVVYLTNSS</sequence>
<dbReference type="PANTHER" id="PTHR14027">
    <property type="entry name" value="RNA POLYMERASE-ASSOCIATED PROTEIN CTR9"/>
    <property type="match status" value="1"/>
</dbReference>
<accession>A0A1A9V7Q7</accession>
<dbReference type="GO" id="GO:0006368">
    <property type="term" value="P:transcription elongation by RNA polymerase II"/>
    <property type="evidence" value="ECO:0007669"/>
    <property type="project" value="TreeGrafter"/>
</dbReference>
<evidence type="ECO:0000256" key="2">
    <source>
        <dbReference type="ARBA" id="ARBA00022803"/>
    </source>
</evidence>
<dbReference type="GO" id="GO:0000993">
    <property type="term" value="F:RNA polymerase II complex binding"/>
    <property type="evidence" value="ECO:0007669"/>
    <property type="project" value="TreeGrafter"/>
</dbReference>
<keyword evidence="3" id="KW-0812">Transmembrane</keyword>
<dbReference type="EnsemblMetazoa" id="GAUT028553-RA">
    <property type="protein sequence ID" value="GAUT028553-PA"/>
    <property type="gene ID" value="GAUT028553"/>
</dbReference>
<keyword evidence="5" id="KW-1185">Reference proteome</keyword>
<dbReference type="GO" id="GO:0016593">
    <property type="term" value="C:Cdc73/Paf1 complex"/>
    <property type="evidence" value="ECO:0007669"/>
    <property type="project" value="TreeGrafter"/>
</dbReference>
<protein>
    <submittedName>
        <fullName evidence="4">Uncharacterized protein</fullName>
    </submittedName>
</protein>
<dbReference type="GO" id="GO:0006355">
    <property type="term" value="P:regulation of DNA-templated transcription"/>
    <property type="evidence" value="ECO:0007669"/>
    <property type="project" value="InterPro"/>
</dbReference>
<dbReference type="Proteomes" id="UP000078200">
    <property type="component" value="Unassembled WGS sequence"/>
</dbReference>
<keyword evidence="1" id="KW-0677">Repeat</keyword>